<protein>
    <submittedName>
        <fullName evidence="6">MFS family arabinose efflux permease</fullName>
    </submittedName>
</protein>
<feature type="transmembrane region" description="Helical" evidence="4">
    <location>
        <begin position="221"/>
        <end position="240"/>
    </location>
</feature>
<feature type="transmembrane region" description="Helical" evidence="4">
    <location>
        <begin position="81"/>
        <end position="100"/>
    </location>
</feature>
<proteinExistence type="predicted"/>
<name>A0ABV2IV16_9HYPH</name>
<dbReference type="Pfam" id="PF07690">
    <property type="entry name" value="MFS_1"/>
    <property type="match status" value="1"/>
</dbReference>
<dbReference type="Gene3D" id="1.20.1250.20">
    <property type="entry name" value="MFS general substrate transporter like domains"/>
    <property type="match status" value="1"/>
</dbReference>
<dbReference type="InterPro" id="IPR011701">
    <property type="entry name" value="MFS"/>
</dbReference>
<dbReference type="SUPFAM" id="SSF103473">
    <property type="entry name" value="MFS general substrate transporter"/>
    <property type="match status" value="1"/>
</dbReference>
<reference evidence="6 7" key="1">
    <citation type="submission" date="2024-06" db="EMBL/GenBank/DDBJ databases">
        <title>Genomic Encyclopedia of Type Strains, Phase IV (KMG-IV): sequencing the most valuable type-strain genomes for metagenomic binning, comparative biology and taxonomic classification.</title>
        <authorList>
            <person name="Goeker M."/>
        </authorList>
    </citation>
    <scope>NUCLEOTIDE SEQUENCE [LARGE SCALE GENOMIC DNA]</scope>
    <source>
        <strain evidence="6 7">DSM 29780</strain>
    </source>
</reference>
<dbReference type="CDD" id="cd17324">
    <property type="entry name" value="MFS_NepI_like"/>
    <property type="match status" value="1"/>
</dbReference>
<evidence type="ECO:0000256" key="4">
    <source>
        <dbReference type="SAM" id="Phobius"/>
    </source>
</evidence>
<evidence type="ECO:0000256" key="1">
    <source>
        <dbReference type="ARBA" id="ARBA00022692"/>
    </source>
</evidence>
<feature type="transmembrane region" description="Helical" evidence="4">
    <location>
        <begin position="252"/>
        <end position="270"/>
    </location>
</feature>
<comment type="caution">
    <text evidence="6">The sequence shown here is derived from an EMBL/GenBank/DDBJ whole genome shotgun (WGS) entry which is preliminary data.</text>
</comment>
<feature type="transmembrane region" description="Helical" evidence="4">
    <location>
        <begin position="54"/>
        <end position="74"/>
    </location>
</feature>
<dbReference type="PROSITE" id="PS50850">
    <property type="entry name" value="MFS"/>
    <property type="match status" value="1"/>
</dbReference>
<sequence length="401" mass="42040">MSEVQPDATPEPTALMVWLAAIGSGVLVATIYYAQPLIDPISRDIGLSRQAAGLIVTAMQIGYGLGLALIVPLADRYENRMMVTTSLVVTALALAAIGLSGNEVTFLASAVVAGSACVGAQVLIPMIAGMASNARRGRVIGTVMAGLVTGIMLARPFSSFLASVAGWRGVFFTAAAITLVIGLLLRSLLPIRRPASKESYFKTLRSTAATMRYGVLRRRMAYQMSLFGMFTAFWTTAPLMLADRFGYDQQQIALFALAGAGGALAAPLAGRVADRGLSRAATITAGLGAALILALTDYLVYSGAVVALMIAAALFDACVQSNQVISQRLIYALSEEERGRINSAYITAIFVGGSITSALGPVLYAHFGWPAIAVAGFVLTLPIAIAELLNRPEQRKAVQAS</sequence>
<feature type="transmembrane region" description="Helical" evidence="4">
    <location>
        <begin position="12"/>
        <end position="34"/>
    </location>
</feature>
<dbReference type="PANTHER" id="PTHR42910">
    <property type="entry name" value="TRANSPORTER SCO4007-RELATED"/>
    <property type="match status" value="1"/>
</dbReference>
<organism evidence="6 7">
    <name type="scientific">Rhizobium aquaticum</name>
    <dbReference type="NCBI Taxonomy" id="1549636"/>
    <lineage>
        <taxon>Bacteria</taxon>
        <taxon>Pseudomonadati</taxon>
        <taxon>Pseudomonadota</taxon>
        <taxon>Alphaproteobacteria</taxon>
        <taxon>Hyphomicrobiales</taxon>
        <taxon>Rhizobiaceae</taxon>
        <taxon>Rhizobium/Agrobacterium group</taxon>
        <taxon>Rhizobium</taxon>
    </lineage>
</organism>
<evidence type="ECO:0000256" key="2">
    <source>
        <dbReference type="ARBA" id="ARBA00022989"/>
    </source>
</evidence>
<dbReference type="Proteomes" id="UP001549047">
    <property type="component" value="Unassembled WGS sequence"/>
</dbReference>
<dbReference type="RefSeq" id="WP_354554515.1">
    <property type="nucleotide sequence ID" value="NZ_JBEPMB010000001.1"/>
</dbReference>
<feature type="domain" description="Major facilitator superfamily (MFS) profile" evidence="5">
    <location>
        <begin position="13"/>
        <end position="394"/>
    </location>
</feature>
<feature type="transmembrane region" description="Helical" evidence="4">
    <location>
        <begin position="369"/>
        <end position="389"/>
    </location>
</feature>
<keyword evidence="3 4" id="KW-0472">Membrane</keyword>
<evidence type="ECO:0000256" key="3">
    <source>
        <dbReference type="ARBA" id="ARBA00023136"/>
    </source>
</evidence>
<feature type="transmembrane region" description="Helical" evidence="4">
    <location>
        <begin position="344"/>
        <end position="363"/>
    </location>
</feature>
<dbReference type="InterPro" id="IPR020846">
    <property type="entry name" value="MFS_dom"/>
</dbReference>
<keyword evidence="1 4" id="KW-0812">Transmembrane</keyword>
<dbReference type="PANTHER" id="PTHR42910:SF1">
    <property type="entry name" value="MAJOR FACILITATOR SUPERFAMILY (MFS) PROFILE DOMAIN-CONTAINING PROTEIN"/>
    <property type="match status" value="1"/>
</dbReference>
<evidence type="ECO:0000313" key="7">
    <source>
        <dbReference type="Proteomes" id="UP001549047"/>
    </source>
</evidence>
<feature type="transmembrane region" description="Helical" evidence="4">
    <location>
        <begin position="277"/>
        <end position="295"/>
    </location>
</feature>
<feature type="transmembrane region" description="Helical" evidence="4">
    <location>
        <begin position="301"/>
        <end position="319"/>
    </location>
</feature>
<evidence type="ECO:0000313" key="6">
    <source>
        <dbReference type="EMBL" id="MET3611966.1"/>
    </source>
</evidence>
<accession>A0ABV2IV16</accession>
<dbReference type="EMBL" id="JBEPMB010000001">
    <property type="protein sequence ID" value="MET3611966.1"/>
    <property type="molecule type" value="Genomic_DNA"/>
</dbReference>
<feature type="transmembrane region" description="Helical" evidence="4">
    <location>
        <begin position="106"/>
        <end position="127"/>
    </location>
</feature>
<feature type="transmembrane region" description="Helical" evidence="4">
    <location>
        <begin position="169"/>
        <end position="189"/>
    </location>
</feature>
<gene>
    <name evidence="6" type="ORF">ABID16_000271</name>
</gene>
<keyword evidence="7" id="KW-1185">Reference proteome</keyword>
<keyword evidence="2 4" id="KW-1133">Transmembrane helix</keyword>
<feature type="transmembrane region" description="Helical" evidence="4">
    <location>
        <begin position="139"/>
        <end position="157"/>
    </location>
</feature>
<dbReference type="InterPro" id="IPR036259">
    <property type="entry name" value="MFS_trans_sf"/>
</dbReference>
<evidence type="ECO:0000259" key="5">
    <source>
        <dbReference type="PROSITE" id="PS50850"/>
    </source>
</evidence>